<dbReference type="AlphaFoldDB" id="A0A0C2W5P9"/>
<name>A0A0C2W5P9_9BACL</name>
<evidence type="ECO:0000256" key="1">
    <source>
        <dbReference type="SAM" id="MobiDB-lite"/>
    </source>
</evidence>
<feature type="region of interest" description="Disordered" evidence="1">
    <location>
        <begin position="182"/>
        <end position="201"/>
    </location>
</feature>
<dbReference type="Proteomes" id="UP000031938">
    <property type="component" value="Unassembled WGS sequence"/>
</dbReference>
<evidence type="ECO:0000313" key="4">
    <source>
        <dbReference type="Proteomes" id="UP000031938"/>
    </source>
</evidence>
<dbReference type="PATRIC" id="fig|889306.3.peg.280"/>
<dbReference type="STRING" id="889306.KP78_02760"/>
<keyword evidence="2" id="KW-0812">Transmembrane</keyword>
<reference evidence="3 4" key="1">
    <citation type="submission" date="2015-01" db="EMBL/GenBank/DDBJ databases">
        <title>Genome sequencing of Jeotgalibacillus soli.</title>
        <authorList>
            <person name="Goh K.M."/>
            <person name="Chan K.-G."/>
            <person name="Yaakop A.S."/>
            <person name="Ee R."/>
            <person name="Gan H.M."/>
            <person name="Chan C.S."/>
        </authorList>
    </citation>
    <scope>NUCLEOTIDE SEQUENCE [LARGE SCALE GENOMIC DNA]</scope>
    <source>
        <strain evidence="3 4">P9</strain>
    </source>
</reference>
<dbReference type="OrthoDB" id="147801at2"/>
<keyword evidence="4" id="KW-1185">Reference proteome</keyword>
<gene>
    <name evidence="3" type="ORF">KP78_02760</name>
</gene>
<evidence type="ECO:0000256" key="2">
    <source>
        <dbReference type="SAM" id="Phobius"/>
    </source>
</evidence>
<comment type="caution">
    <text evidence="3">The sequence shown here is derived from an EMBL/GenBank/DDBJ whole genome shotgun (WGS) entry which is preliminary data.</text>
</comment>
<keyword evidence="2" id="KW-0472">Membrane</keyword>
<accession>A0A0C2W5P9</accession>
<dbReference type="PANTHER" id="PTHR38433:SF1">
    <property type="entry name" value="DUF1641 DOMAIN-CONTAINING PROTEIN"/>
    <property type="match status" value="1"/>
</dbReference>
<dbReference type="PANTHER" id="PTHR38433">
    <property type="match status" value="1"/>
</dbReference>
<evidence type="ECO:0000313" key="3">
    <source>
        <dbReference type="EMBL" id="KIL51906.1"/>
    </source>
</evidence>
<dbReference type="InterPro" id="IPR012440">
    <property type="entry name" value="DUF1641"/>
</dbReference>
<sequence length="225" mass="24818">MAKATKVIHRIEFSEEEQRQRDLRNIENTLLEHKEVIEETFGILKHMQDRGVLNLLNGLFAQGDKVLDILVKTADTPETANSLKNLLLMLGTLGTLNVQQLEPVILKMNTGIARVAELGEKEEKAGYRTLLRSLNDPEIKRAMAVGVAFLKGLGEKQDDLERTTQNPEDQAAQLYVGMEGSDITASKKTSRSSSSSKEESSGAGWMIAAAGITLLSIPLSRFLKK</sequence>
<dbReference type="EMBL" id="JXRP01000006">
    <property type="protein sequence ID" value="KIL51906.1"/>
    <property type="molecule type" value="Genomic_DNA"/>
</dbReference>
<proteinExistence type="predicted"/>
<organism evidence="3 4">
    <name type="scientific">Jeotgalibacillus soli</name>
    <dbReference type="NCBI Taxonomy" id="889306"/>
    <lineage>
        <taxon>Bacteria</taxon>
        <taxon>Bacillati</taxon>
        <taxon>Bacillota</taxon>
        <taxon>Bacilli</taxon>
        <taxon>Bacillales</taxon>
        <taxon>Caryophanaceae</taxon>
        <taxon>Jeotgalibacillus</taxon>
    </lineage>
</organism>
<evidence type="ECO:0008006" key="5">
    <source>
        <dbReference type="Google" id="ProtNLM"/>
    </source>
</evidence>
<feature type="transmembrane region" description="Helical" evidence="2">
    <location>
        <begin position="202"/>
        <end position="223"/>
    </location>
</feature>
<dbReference type="Pfam" id="PF07849">
    <property type="entry name" value="DUF1641"/>
    <property type="match status" value="1"/>
</dbReference>
<keyword evidence="2" id="KW-1133">Transmembrane helix</keyword>
<protein>
    <recommendedName>
        <fullName evidence="5">DUF1641 domain-containing protein</fullName>
    </recommendedName>
</protein>